<accession>A0ABR0EA59</accession>
<comment type="caution">
    <text evidence="1">The sequence shown here is derived from an EMBL/GenBank/DDBJ whole genome shotgun (WGS) entry which is preliminary data.</text>
</comment>
<dbReference type="Proteomes" id="UP001305779">
    <property type="component" value="Unassembled WGS sequence"/>
</dbReference>
<organism evidence="1 2">
    <name type="scientific">Zasmidium cellare</name>
    <name type="common">Wine cellar mold</name>
    <name type="synonym">Racodium cellare</name>
    <dbReference type="NCBI Taxonomy" id="395010"/>
    <lineage>
        <taxon>Eukaryota</taxon>
        <taxon>Fungi</taxon>
        <taxon>Dikarya</taxon>
        <taxon>Ascomycota</taxon>
        <taxon>Pezizomycotina</taxon>
        <taxon>Dothideomycetes</taxon>
        <taxon>Dothideomycetidae</taxon>
        <taxon>Mycosphaerellales</taxon>
        <taxon>Mycosphaerellaceae</taxon>
        <taxon>Zasmidium</taxon>
    </lineage>
</organism>
<name>A0ABR0EA59_ZASCE</name>
<sequence>MDPMGLLGLLPGELRNRVYDLTLTHGPGHKASSALLRTCKQIHHEARSVLHYNSTFSFTANVDGPTLFAVGDVNGYHFGEQDLTHPSMLYVPRLRSLQEIFPPWTSQVRKWRIAIDVRSKPRSLSAILLYLASTLGREGCKVREARLDLRNLDRRTWARREVWERVLYPLAKIPSTVELTLWVEGFGMGLRVGFGVWRRELQALRFDPLEEMRLLAPVVRPLLDVHSSPLHIVAQSLWAIITAEFSSPHDKYLCRLVAYDRIADLTLRSYCQTLRVVLSLLRMAPSWETQMEYVEGSVVLRQLGFSRYMFGGETEVLQCYKKLCVVRGKMEVRGWRDADGFGLTR</sequence>
<reference evidence="1 2" key="1">
    <citation type="journal article" date="2023" name="G3 (Bethesda)">
        <title>A chromosome-level genome assembly of Zasmidium syzygii isolated from banana leaves.</title>
        <authorList>
            <person name="van Westerhoven A.C."/>
            <person name="Mehrabi R."/>
            <person name="Talebi R."/>
            <person name="Steentjes M.B.F."/>
            <person name="Corcolon B."/>
            <person name="Chong P.A."/>
            <person name="Kema G.H.J."/>
            <person name="Seidl M.F."/>
        </authorList>
    </citation>
    <scope>NUCLEOTIDE SEQUENCE [LARGE SCALE GENOMIC DNA]</scope>
    <source>
        <strain evidence="1 2">P124</strain>
    </source>
</reference>
<dbReference type="EMBL" id="JAXOVC010000008">
    <property type="protein sequence ID" value="KAK4498312.1"/>
    <property type="molecule type" value="Genomic_DNA"/>
</dbReference>
<evidence type="ECO:0000313" key="1">
    <source>
        <dbReference type="EMBL" id="KAK4498312.1"/>
    </source>
</evidence>
<proteinExistence type="predicted"/>
<evidence type="ECO:0008006" key="3">
    <source>
        <dbReference type="Google" id="ProtNLM"/>
    </source>
</evidence>
<keyword evidence="2" id="KW-1185">Reference proteome</keyword>
<protein>
    <recommendedName>
        <fullName evidence="3">F-box domain-containing protein</fullName>
    </recommendedName>
</protein>
<evidence type="ECO:0000313" key="2">
    <source>
        <dbReference type="Proteomes" id="UP001305779"/>
    </source>
</evidence>
<gene>
    <name evidence="1" type="ORF">PRZ48_010970</name>
</gene>